<dbReference type="RefSeq" id="WP_190252006.1">
    <property type="nucleotide sequence ID" value="NZ_BMPI01000022.1"/>
</dbReference>
<reference evidence="2" key="1">
    <citation type="journal article" date="2014" name="Int. J. Syst. Evol. Microbiol.">
        <title>Complete genome sequence of Corynebacterium casei LMG S-19264T (=DSM 44701T), isolated from a smear-ripened cheese.</title>
        <authorList>
            <consortium name="US DOE Joint Genome Institute (JGI-PGF)"/>
            <person name="Walter F."/>
            <person name="Albersmeier A."/>
            <person name="Kalinowski J."/>
            <person name="Ruckert C."/>
        </authorList>
    </citation>
    <scope>NUCLEOTIDE SEQUENCE</scope>
    <source>
        <strain evidence="2">JCM 19831</strain>
    </source>
</reference>
<organism evidence="2 3">
    <name type="scientific">Dactylosporangium sucinum</name>
    <dbReference type="NCBI Taxonomy" id="1424081"/>
    <lineage>
        <taxon>Bacteria</taxon>
        <taxon>Bacillati</taxon>
        <taxon>Actinomycetota</taxon>
        <taxon>Actinomycetes</taxon>
        <taxon>Micromonosporales</taxon>
        <taxon>Micromonosporaceae</taxon>
        <taxon>Dactylosporangium</taxon>
    </lineage>
</organism>
<dbReference type="Gene3D" id="3.40.50.10140">
    <property type="entry name" value="Toll/interleukin-1 receptor homology (TIR) domain"/>
    <property type="match status" value="1"/>
</dbReference>
<accession>A0A917TVT8</accession>
<dbReference type="GO" id="GO:0007165">
    <property type="term" value="P:signal transduction"/>
    <property type="evidence" value="ECO:0007669"/>
    <property type="project" value="InterPro"/>
</dbReference>
<evidence type="ECO:0000313" key="2">
    <source>
        <dbReference type="EMBL" id="GGM39709.1"/>
    </source>
</evidence>
<dbReference type="EMBL" id="BMPI01000022">
    <property type="protein sequence ID" value="GGM39709.1"/>
    <property type="molecule type" value="Genomic_DNA"/>
</dbReference>
<name>A0A917TVT8_9ACTN</name>
<dbReference type="InterPro" id="IPR047603">
    <property type="entry name" value="FxsC_N"/>
</dbReference>
<dbReference type="InterPro" id="IPR000157">
    <property type="entry name" value="TIR_dom"/>
</dbReference>
<dbReference type="Proteomes" id="UP000642070">
    <property type="component" value="Unassembled WGS sequence"/>
</dbReference>
<evidence type="ECO:0000259" key="1">
    <source>
        <dbReference type="Pfam" id="PF13676"/>
    </source>
</evidence>
<keyword evidence="3" id="KW-1185">Reference proteome</keyword>
<dbReference type="SUPFAM" id="SSF52200">
    <property type="entry name" value="Toll/Interleukin receptor TIR domain"/>
    <property type="match status" value="1"/>
</dbReference>
<reference evidence="2" key="2">
    <citation type="submission" date="2020-09" db="EMBL/GenBank/DDBJ databases">
        <authorList>
            <person name="Sun Q."/>
            <person name="Ohkuma M."/>
        </authorList>
    </citation>
    <scope>NUCLEOTIDE SEQUENCE</scope>
    <source>
        <strain evidence="2">JCM 19831</strain>
    </source>
</reference>
<dbReference type="Pfam" id="PF13676">
    <property type="entry name" value="TIR_2"/>
    <property type="match status" value="1"/>
</dbReference>
<proteinExistence type="predicted"/>
<sequence>MVEQHPPQAPDRRAPVFFLSYAETPRRDWVRQFFEELSDHVAELMGFPASGDVGFMNVNMGAGRVWSKELAFAVGHCSVFVALLSPRYYTSEWCAREWHAFASRLPDNILAPEDTAMLPVIWTKKGVAAPAMIDRLQRFQPIPPPDGIERRYGREGVYGLRVRQLESSDYDMVVWRLANEIADLAERLHVPSKVATDFEGLPGAFEEEPS</sequence>
<dbReference type="InterPro" id="IPR035897">
    <property type="entry name" value="Toll_tir_struct_dom_sf"/>
</dbReference>
<gene>
    <name evidence="2" type="ORF">GCM10007977_046410</name>
</gene>
<dbReference type="AlphaFoldDB" id="A0A917TVT8"/>
<protein>
    <recommendedName>
        <fullName evidence="1">TIR domain-containing protein</fullName>
    </recommendedName>
</protein>
<feature type="domain" description="TIR" evidence="1">
    <location>
        <begin position="17"/>
        <end position="123"/>
    </location>
</feature>
<evidence type="ECO:0000313" key="3">
    <source>
        <dbReference type="Proteomes" id="UP000642070"/>
    </source>
</evidence>
<dbReference type="NCBIfam" id="NF040588">
    <property type="entry name" value="FxsC_Nterm"/>
    <property type="match status" value="1"/>
</dbReference>
<comment type="caution">
    <text evidence="2">The sequence shown here is derived from an EMBL/GenBank/DDBJ whole genome shotgun (WGS) entry which is preliminary data.</text>
</comment>